<protein>
    <submittedName>
        <fullName evidence="2">Uncharacterized protein</fullName>
    </submittedName>
</protein>
<dbReference type="AlphaFoldDB" id="A0A453H3D1"/>
<feature type="region of interest" description="Disordered" evidence="1">
    <location>
        <begin position="1"/>
        <end position="64"/>
    </location>
</feature>
<organism evidence="2 3">
    <name type="scientific">Aegilops tauschii subsp. strangulata</name>
    <name type="common">Goatgrass</name>
    <dbReference type="NCBI Taxonomy" id="200361"/>
    <lineage>
        <taxon>Eukaryota</taxon>
        <taxon>Viridiplantae</taxon>
        <taxon>Streptophyta</taxon>
        <taxon>Embryophyta</taxon>
        <taxon>Tracheophyta</taxon>
        <taxon>Spermatophyta</taxon>
        <taxon>Magnoliopsida</taxon>
        <taxon>Liliopsida</taxon>
        <taxon>Poales</taxon>
        <taxon>Poaceae</taxon>
        <taxon>BOP clade</taxon>
        <taxon>Pooideae</taxon>
        <taxon>Triticodae</taxon>
        <taxon>Triticeae</taxon>
        <taxon>Triticinae</taxon>
        <taxon>Aegilops</taxon>
    </lineage>
</organism>
<dbReference type="Proteomes" id="UP000015105">
    <property type="component" value="Chromosome 4D"/>
</dbReference>
<evidence type="ECO:0000313" key="3">
    <source>
        <dbReference type="Proteomes" id="UP000015105"/>
    </source>
</evidence>
<name>A0A453H3D1_AEGTS</name>
<reference evidence="2" key="3">
    <citation type="journal article" date="2017" name="Nature">
        <title>Genome sequence of the progenitor of the wheat D genome Aegilops tauschii.</title>
        <authorList>
            <person name="Luo M.C."/>
            <person name="Gu Y.Q."/>
            <person name="Puiu D."/>
            <person name="Wang H."/>
            <person name="Twardziok S.O."/>
            <person name="Deal K.R."/>
            <person name="Huo N."/>
            <person name="Zhu T."/>
            <person name="Wang L."/>
            <person name="Wang Y."/>
            <person name="McGuire P.E."/>
            <person name="Liu S."/>
            <person name="Long H."/>
            <person name="Ramasamy R.K."/>
            <person name="Rodriguez J.C."/>
            <person name="Van S.L."/>
            <person name="Yuan L."/>
            <person name="Wang Z."/>
            <person name="Xia Z."/>
            <person name="Xiao L."/>
            <person name="Anderson O.D."/>
            <person name="Ouyang S."/>
            <person name="Liang Y."/>
            <person name="Zimin A.V."/>
            <person name="Pertea G."/>
            <person name="Qi P."/>
            <person name="Bennetzen J.L."/>
            <person name="Dai X."/>
            <person name="Dawson M.W."/>
            <person name="Muller H.G."/>
            <person name="Kugler K."/>
            <person name="Rivarola-Duarte L."/>
            <person name="Spannagl M."/>
            <person name="Mayer K.F.X."/>
            <person name="Lu F.H."/>
            <person name="Bevan M.W."/>
            <person name="Leroy P."/>
            <person name="Li P."/>
            <person name="You F.M."/>
            <person name="Sun Q."/>
            <person name="Liu Z."/>
            <person name="Lyons E."/>
            <person name="Wicker T."/>
            <person name="Salzberg S.L."/>
            <person name="Devos K.M."/>
            <person name="Dvorak J."/>
        </authorList>
    </citation>
    <scope>NUCLEOTIDE SEQUENCE [LARGE SCALE GENOMIC DNA]</scope>
    <source>
        <strain evidence="2">cv. AL8/78</strain>
    </source>
</reference>
<feature type="compositionally biased region" description="Low complexity" evidence="1">
    <location>
        <begin position="20"/>
        <end position="37"/>
    </location>
</feature>
<accession>A0A453H3D1</accession>
<dbReference type="Gramene" id="AET4Gv20052300.1">
    <property type="protein sequence ID" value="AET4Gv20052300.1"/>
    <property type="gene ID" value="AET4Gv20052300"/>
</dbReference>
<proteinExistence type="predicted"/>
<reference evidence="3" key="1">
    <citation type="journal article" date="2014" name="Science">
        <title>Ancient hybridizations among the ancestral genomes of bread wheat.</title>
        <authorList>
            <consortium name="International Wheat Genome Sequencing Consortium,"/>
            <person name="Marcussen T."/>
            <person name="Sandve S.R."/>
            <person name="Heier L."/>
            <person name="Spannagl M."/>
            <person name="Pfeifer M."/>
            <person name="Jakobsen K.S."/>
            <person name="Wulff B.B."/>
            <person name="Steuernagel B."/>
            <person name="Mayer K.F."/>
            <person name="Olsen O.A."/>
        </authorList>
    </citation>
    <scope>NUCLEOTIDE SEQUENCE [LARGE SCALE GENOMIC DNA]</scope>
    <source>
        <strain evidence="3">cv. AL8/78</strain>
    </source>
</reference>
<reference evidence="2" key="4">
    <citation type="submission" date="2019-03" db="UniProtKB">
        <authorList>
            <consortium name="EnsemblPlants"/>
        </authorList>
    </citation>
    <scope>IDENTIFICATION</scope>
</reference>
<reference evidence="3" key="2">
    <citation type="journal article" date="2017" name="Nat. Plants">
        <title>The Aegilops tauschii genome reveals multiple impacts of transposons.</title>
        <authorList>
            <person name="Zhao G."/>
            <person name="Zou C."/>
            <person name="Li K."/>
            <person name="Wang K."/>
            <person name="Li T."/>
            <person name="Gao L."/>
            <person name="Zhang X."/>
            <person name="Wang H."/>
            <person name="Yang Z."/>
            <person name="Liu X."/>
            <person name="Jiang W."/>
            <person name="Mao L."/>
            <person name="Kong X."/>
            <person name="Jiao Y."/>
            <person name="Jia J."/>
        </authorList>
    </citation>
    <scope>NUCLEOTIDE SEQUENCE [LARGE SCALE GENOMIC DNA]</scope>
    <source>
        <strain evidence="3">cv. AL8/78</strain>
    </source>
</reference>
<evidence type="ECO:0000256" key="1">
    <source>
        <dbReference type="SAM" id="MobiDB-lite"/>
    </source>
</evidence>
<evidence type="ECO:0000313" key="2">
    <source>
        <dbReference type="EnsemblPlants" id="AET4Gv20052300.1"/>
    </source>
</evidence>
<dbReference type="EnsemblPlants" id="AET4Gv20052300.1">
    <property type="protein sequence ID" value="AET4Gv20052300.1"/>
    <property type="gene ID" value="AET4Gv20052300"/>
</dbReference>
<reference evidence="2" key="5">
    <citation type="journal article" date="2021" name="G3 (Bethesda)">
        <title>Aegilops tauschii genome assembly Aet v5.0 features greater sequence contiguity and improved annotation.</title>
        <authorList>
            <person name="Wang L."/>
            <person name="Zhu T."/>
            <person name="Rodriguez J.C."/>
            <person name="Deal K.R."/>
            <person name="Dubcovsky J."/>
            <person name="McGuire P.E."/>
            <person name="Lux T."/>
            <person name="Spannagl M."/>
            <person name="Mayer K.F.X."/>
            <person name="Baldrich P."/>
            <person name="Meyers B.C."/>
            <person name="Huo N."/>
            <person name="Gu Y.Q."/>
            <person name="Zhou H."/>
            <person name="Devos K.M."/>
            <person name="Bennetzen J.L."/>
            <person name="Unver T."/>
            <person name="Budak H."/>
            <person name="Gulick P.J."/>
            <person name="Galiba G."/>
            <person name="Kalapos B."/>
            <person name="Nelson D.R."/>
            <person name="Li P."/>
            <person name="You F.M."/>
            <person name="Luo M.C."/>
            <person name="Dvorak J."/>
        </authorList>
    </citation>
    <scope>NUCLEOTIDE SEQUENCE [LARGE SCALE GENOMIC DNA]</scope>
    <source>
        <strain evidence="2">cv. AL8/78</strain>
    </source>
</reference>
<sequence>MDPATHTDRLIASIDPASCSNGSSESCPVPSSSSSSSLYAGPIDREDVGTKQSSRFPLDTPGFVNPSSERAVEVEADSSIIEYDRQLMPSFPRALCGVHARVVCMDPFHPLPAPSLEKCRACTSSSL</sequence>
<keyword evidence="3" id="KW-1185">Reference proteome</keyword>